<gene>
    <name evidence="6" type="primary">cvpA</name>
    <name evidence="6" type="ORF">NCTC13316_01738</name>
</gene>
<evidence type="ECO:0000256" key="1">
    <source>
        <dbReference type="ARBA" id="ARBA00004141"/>
    </source>
</evidence>
<sequence length="180" mass="20427">MQWNWIDLVILSIILLSVLTGLFRGFVKELVALCVWAIALWVAFRYSHYLDPWLQNYIQDKTARNIVTFVALLIATIFIGAIVNTLLGFLLKRSGLSGTDRLLGMVFGFVRGIFMVALIMVIVKMTSLPHQQYSAQSQLYAHFDPMVNWLSSLMPDLLNKVKAIAPTQTIVNYTNEIQMS</sequence>
<dbReference type="PANTHER" id="PTHR36926:SF1">
    <property type="entry name" value="COLICIN V PRODUCTION PROTEIN"/>
    <property type="match status" value="1"/>
</dbReference>
<evidence type="ECO:0000256" key="2">
    <source>
        <dbReference type="ARBA" id="ARBA00022692"/>
    </source>
</evidence>
<dbReference type="InterPro" id="IPR003825">
    <property type="entry name" value="Colicin-V_CvpA"/>
</dbReference>
<dbReference type="Pfam" id="PF02674">
    <property type="entry name" value="Colicin_V"/>
    <property type="match status" value="1"/>
</dbReference>
<dbReference type="OrthoDB" id="9810601at2"/>
<keyword evidence="7" id="KW-1185">Reference proteome</keyword>
<evidence type="ECO:0000313" key="6">
    <source>
        <dbReference type="EMBL" id="STX51642.1"/>
    </source>
</evidence>
<dbReference type="Proteomes" id="UP000254794">
    <property type="component" value="Unassembled WGS sequence"/>
</dbReference>
<comment type="subcellular location">
    <subcellularLocation>
        <location evidence="1">Membrane</location>
        <topology evidence="1">Multi-pass membrane protein</topology>
    </subcellularLocation>
</comment>
<dbReference type="GO" id="GO:0009403">
    <property type="term" value="P:toxin biosynthetic process"/>
    <property type="evidence" value="ECO:0007669"/>
    <property type="project" value="InterPro"/>
</dbReference>
<keyword evidence="4 5" id="KW-0472">Membrane</keyword>
<protein>
    <submittedName>
        <fullName evidence="6">Colicin V</fullName>
    </submittedName>
</protein>
<evidence type="ECO:0000256" key="5">
    <source>
        <dbReference type="SAM" id="Phobius"/>
    </source>
</evidence>
<dbReference type="PANTHER" id="PTHR36926">
    <property type="entry name" value="COLICIN V PRODUCTION PROTEIN"/>
    <property type="match status" value="1"/>
</dbReference>
<reference evidence="6 7" key="1">
    <citation type="submission" date="2018-06" db="EMBL/GenBank/DDBJ databases">
        <authorList>
            <consortium name="Pathogen Informatics"/>
            <person name="Doyle S."/>
        </authorList>
    </citation>
    <scope>NUCLEOTIDE SEQUENCE [LARGE SCALE GENOMIC DNA]</scope>
    <source>
        <strain evidence="6 7">NCTC13316</strain>
    </source>
</reference>
<feature type="transmembrane region" description="Helical" evidence="5">
    <location>
        <begin position="102"/>
        <end position="123"/>
    </location>
</feature>
<feature type="transmembrane region" description="Helical" evidence="5">
    <location>
        <begin position="66"/>
        <end position="90"/>
    </location>
</feature>
<dbReference type="GO" id="GO:0016020">
    <property type="term" value="C:membrane"/>
    <property type="evidence" value="ECO:0007669"/>
    <property type="project" value="UniProtKB-SubCell"/>
</dbReference>
<organism evidence="6 7">
    <name type="scientific">Legionella busanensis</name>
    <dbReference type="NCBI Taxonomy" id="190655"/>
    <lineage>
        <taxon>Bacteria</taxon>
        <taxon>Pseudomonadati</taxon>
        <taxon>Pseudomonadota</taxon>
        <taxon>Gammaproteobacteria</taxon>
        <taxon>Legionellales</taxon>
        <taxon>Legionellaceae</taxon>
        <taxon>Legionella</taxon>
    </lineage>
</organism>
<evidence type="ECO:0000313" key="7">
    <source>
        <dbReference type="Proteomes" id="UP000254794"/>
    </source>
</evidence>
<dbReference type="InterPro" id="IPR052719">
    <property type="entry name" value="CvpA-like"/>
</dbReference>
<accession>A0A378JTX3</accession>
<feature type="transmembrane region" description="Helical" evidence="5">
    <location>
        <begin position="30"/>
        <end position="46"/>
    </location>
</feature>
<keyword evidence="2 5" id="KW-0812">Transmembrane</keyword>
<evidence type="ECO:0000256" key="3">
    <source>
        <dbReference type="ARBA" id="ARBA00022989"/>
    </source>
</evidence>
<proteinExistence type="predicted"/>
<dbReference type="EMBL" id="UGOD01000001">
    <property type="protein sequence ID" value="STX51642.1"/>
    <property type="molecule type" value="Genomic_DNA"/>
</dbReference>
<feature type="transmembrane region" description="Helical" evidence="5">
    <location>
        <begin position="6"/>
        <end position="23"/>
    </location>
</feature>
<evidence type="ECO:0000256" key="4">
    <source>
        <dbReference type="ARBA" id="ARBA00023136"/>
    </source>
</evidence>
<dbReference type="AlphaFoldDB" id="A0A378JTX3"/>
<keyword evidence="3 5" id="KW-1133">Transmembrane helix</keyword>
<dbReference type="RefSeq" id="WP_115331265.1">
    <property type="nucleotide sequence ID" value="NZ_CAAAHP010000002.1"/>
</dbReference>
<name>A0A378JTX3_9GAMM</name>